<keyword evidence="3" id="KW-1185">Reference proteome</keyword>
<evidence type="ECO:0000313" key="3">
    <source>
        <dbReference type="Proteomes" id="UP000789739"/>
    </source>
</evidence>
<dbReference type="AlphaFoldDB" id="A0A9N9A712"/>
<name>A0A9N9A712_9GLOM</name>
<protein>
    <submittedName>
        <fullName evidence="2">5439_t:CDS:1</fullName>
    </submittedName>
</protein>
<feature type="region of interest" description="Disordered" evidence="1">
    <location>
        <begin position="81"/>
        <end position="108"/>
    </location>
</feature>
<proteinExistence type="predicted"/>
<evidence type="ECO:0000256" key="1">
    <source>
        <dbReference type="SAM" id="MobiDB-lite"/>
    </source>
</evidence>
<dbReference type="EMBL" id="CAJVPI010000327">
    <property type="protein sequence ID" value="CAG8519863.1"/>
    <property type="molecule type" value="Genomic_DNA"/>
</dbReference>
<feature type="compositionally biased region" description="Basic and acidic residues" evidence="1">
    <location>
        <begin position="85"/>
        <end position="108"/>
    </location>
</feature>
<comment type="caution">
    <text evidence="2">The sequence shown here is derived from an EMBL/GenBank/DDBJ whole genome shotgun (WGS) entry which is preliminary data.</text>
</comment>
<organism evidence="2 3">
    <name type="scientific">Paraglomus brasilianum</name>
    <dbReference type="NCBI Taxonomy" id="144538"/>
    <lineage>
        <taxon>Eukaryota</taxon>
        <taxon>Fungi</taxon>
        <taxon>Fungi incertae sedis</taxon>
        <taxon>Mucoromycota</taxon>
        <taxon>Glomeromycotina</taxon>
        <taxon>Glomeromycetes</taxon>
        <taxon>Paraglomerales</taxon>
        <taxon>Paraglomeraceae</taxon>
        <taxon>Paraglomus</taxon>
    </lineage>
</organism>
<reference evidence="2" key="1">
    <citation type="submission" date="2021-06" db="EMBL/GenBank/DDBJ databases">
        <authorList>
            <person name="Kallberg Y."/>
            <person name="Tangrot J."/>
            <person name="Rosling A."/>
        </authorList>
    </citation>
    <scope>NUCLEOTIDE SEQUENCE</scope>
    <source>
        <strain evidence="2">BR232B</strain>
    </source>
</reference>
<accession>A0A9N9A712</accession>
<dbReference type="Proteomes" id="UP000789739">
    <property type="component" value="Unassembled WGS sequence"/>
</dbReference>
<sequence length="108" mass="12676">MSLAPRYDVKYNIRDRARMLRDDHRLGERRIEMRKGHVSTLLPGYEPMPDWPTKKPDPSRLSGTQRPLLIHMIECKALDNFYDSTKSEEETEKKTEGDNEKESEEARG</sequence>
<gene>
    <name evidence="2" type="ORF">PBRASI_LOCUS3567</name>
</gene>
<feature type="region of interest" description="Disordered" evidence="1">
    <location>
        <begin position="38"/>
        <end position="63"/>
    </location>
</feature>
<evidence type="ECO:0000313" key="2">
    <source>
        <dbReference type="EMBL" id="CAG8519863.1"/>
    </source>
</evidence>